<name>A0A699TWJ2_TANCI</name>
<organism evidence="1">
    <name type="scientific">Tanacetum cinerariifolium</name>
    <name type="common">Dalmatian daisy</name>
    <name type="synonym">Chrysanthemum cinerariifolium</name>
    <dbReference type="NCBI Taxonomy" id="118510"/>
    <lineage>
        <taxon>Eukaryota</taxon>
        <taxon>Viridiplantae</taxon>
        <taxon>Streptophyta</taxon>
        <taxon>Embryophyta</taxon>
        <taxon>Tracheophyta</taxon>
        <taxon>Spermatophyta</taxon>
        <taxon>Magnoliopsida</taxon>
        <taxon>eudicotyledons</taxon>
        <taxon>Gunneridae</taxon>
        <taxon>Pentapetalae</taxon>
        <taxon>asterids</taxon>
        <taxon>campanulids</taxon>
        <taxon>Asterales</taxon>
        <taxon>Asteraceae</taxon>
        <taxon>Asteroideae</taxon>
        <taxon>Anthemideae</taxon>
        <taxon>Anthemidinae</taxon>
        <taxon>Tanacetum</taxon>
    </lineage>
</organism>
<comment type="caution">
    <text evidence="1">The sequence shown here is derived from an EMBL/GenBank/DDBJ whole genome shotgun (WGS) entry which is preliminary data.</text>
</comment>
<gene>
    <name evidence="1" type="ORF">Tci_886050</name>
</gene>
<evidence type="ECO:0000313" key="1">
    <source>
        <dbReference type="EMBL" id="GFD14081.1"/>
    </source>
</evidence>
<protein>
    <submittedName>
        <fullName evidence="1">Uncharacterized protein</fullName>
    </submittedName>
</protein>
<dbReference type="EMBL" id="BKCJ011276965">
    <property type="protein sequence ID" value="GFD14081.1"/>
    <property type="molecule type" value="Genomic_DNA"/>
</dbReference>
<feature type="non-terminal residue" evidence="1">
    <location>
        <position position="1"/>
    </location>
</feature>
<accession>A0A699TWJ2</accession>
<sequence>AVKKTSFPEMGSSGSIVVNIPEIVEGEEIRDSSRKATSISILEEQSK</sequence>
<proteinExistence type="predicted"/>
<dbReference type="AlphaFoldDB" id="A0A699TWJ2"/>
<reference evidence="1" key="1">
    <citation type="journal article" date="2019" name="Sci. Rep.">
        <title>Draft genome of Tanacetum cinerariifolium, the natural source of mosquito coil.</title>
        <authorList>
            <person name="Yamashiro T."/>
            <person name="Shiraishi A."/>
            <person name="Satake H."/>
            <person name="Nakayama K."/>
        </authorList>
    </citation>
    <scope>NUCLEOTIDE SEQUENCE</scope>
</reference>